<dbReference type="EMBL" id="JAEEGA010000016">
    <property type="protein sequence ID" value="MBP1043405.1"/>
    <property type="molecule type" value="Genomic_DNA"/>
</dbReference>
<keyword evidence="6" id="KW-1133">Transmembrane helix</keyword>
<keyword evidence="6" id="KW-0812">Transmembrane</keyword>
<evidence type="ECO:0000256" key="5">
    <source>
        <dbReference type="SAM" id="MobiDB-lite"/>
    </source>
</evidence>
<evidence type="ECO:0000256" key="4">
    <source>
        <dbReference type="ARBA" id="ARBA00022842"/>
    </source>
</evidence>
<dbReference type="RefSeq" id="WP_209531218.1">
    <property type="nucleotide sequence ID" value="NZ_JAEEGA010000016.1"/>
</dbReference>
<dbReference type="GO" id="GO:0016787">
    <property type="term" value="F:hydrolase activity"/>
    <property type="evidence" value="ECO:0007669"/>
    <property type="project" value="UniProtKB-KW"/>
</dbReference>
<keyword evidence="4" id="KW-0460">Magnesium</keyword>
<organism evidence="8 9">
    <name type="scientific">Vagococcus allomyrinae</name>
    <dbReference type="NCBI Taxonomy" id="2794353"/>
    <lineage>
        <taxon>Bacteria</taxon>
        <taxon>Bacillati</taxon>
        <taxon>Bacillota</taxon>
        <taxon>Bacilli</taxon>
        <taxon>Lactobacillales</taxon>
        <taxon>Enterococcaceae</taxon>
        <taxon>Vagococcus</taxon>
    </lineage>
</organism>
<dbReference type="Gene3D" id="3.40.50.1010">
    <property type="entry name" value="5'-nuclease"/>
    <property type="match status" value="1"/>
</dbReference>
<dbReference type="PANTHER" id="PTHR11603">
    <property type="entry name" value="AAA FAMILY ATPASE"/>
    <property type="match status" value="1"/>
</dbReference>
<feature type="transmembrane region" description="Helical" evidence="6">
    <location>
        <begin position="77"/>
        <end position="102"/>
    </location>
</feature>
<comment type="caution">
    <text evidence="8">The sequence shown here is derived from an EMBL/GenBank/DDBJ whole genome shotgun (WGS) entry which is preliminary data.</text>
</comment>
<evidence type="ECO:0000256" key="1">
    <source>
        <dbReference type="ARBA" id="ARBA00001946"/>
    </source>
</evidence>
<dbReference type="InterPro" id="IPR002716">
    <property type="entry name" value="PIN_dom"/>
</dbReference>
<proteinExistence type="predicted"/>
<reference evidence="8" key="1">
    <citation type="submission" date="2020-12" db="EMBL/GenBank/DDBJ databases">
        <title>Vagococcus allomyrinae sp. nov. and Enterococcus lavae sp. nov., isolated from the larvae of Allomyrina dichotoma.</title>
        <authorList>
            <person name="Lee S.D."/>
        </authorList>
    </citation>
    <scope>NUCLEOTIDE SEQUENCE</scope>
    <source>
        <strain evidence="8">BWB3-3</strain>
    </source>
</reference>
<feature type="transmembrane region" description="Helical" evidence="6">
    <location>
        <begin position="43"/>
        <end position="65"/>
    </location>
</feature>
<accession>A0A940PEL2</accession>
<name>A0A940PEL2_9ENTE</name>
<dbReference type="InterPro" id="IPR029060">
    <property type="entry name" value="PIN-like_dom_sf"/>
</dbReference>
<dbReference type="Proteomes" id="UP000674938">
    <property type="component" value="Unassembled WGS sequence"/>
</dbReference>
<dbReference type="Pfam" id="PF01850">
    <property type="entry name" value="PIN"/>
    <property type="match status" value="1"/>
</dbReference>
<dbReference type="AlphaFoldDB" id="A0A940PEL2"/>
<dbReference type="InterPro" id="IPR002792">
    <property type="entry name" value="TRAM_dom"/>
</dbReference>
<protein>
    <submittedName>
        <fullName evidence="8">PIN/TRAM domain-containing protein</fullName>
    </submittedName>
</protein>
<feature type="transmembrane region" description="Helical" evidence="6">
    <location>
        <begin position="5"/>
        <end position="23"/>
    </location>
</feature>
<dbReference type="PANTHER" id="PTHR11603:SF147">
    <property type="entry name" value="MEMBRANE PROTEIN"/>
    <property type="match status" value="1"/>
</dbReference>
<dbReference type="SUPFAM" id="SSF88723">
    <property type="entry name" value="PIN domain-like"/>
    <property type="match status" value="1"/>
</dbReference>
<gene>
    <name evidence="8" type="ORF">I6N95_20490</name>
</gene>
<evidence type="ECO:0000313" key="9">
    <source>
        <dbReference type="Proteomes" id="UP000674938"/>
    </source>
</evidence>
<keyword evidence="6" id="KW-0472">Membrane</keyword>
<comment type="cofactor">
    <cofactor evidence="1">
        <name>Mg(2+)</name>
        <dbReference type="ChEBI" id="CHEBI:18420"/>
    </cofactor>
</comment>
<feature type="region of interest" description="Disordered" evidence="5">
    <location>
        <begin position="359"/>
        <end position="391"/>
    </location>
</feature>
<dbReference type="GO" id="GO:0004518">
    <property type="term" value="F:nuclease activity"/>
    <property type="evidence" value="ECO:0007669"/>
    <property type="project" value="UniProtKB-KW"/>
</dbReference>
<evidence type="ECO:0000256" key="2">
    <source>
        <dbReference type="ARBA" id="ARBA00022722"/>
    </source>
</evidence>
<dbReference type="InterPro" id="IPR052041">
    <property type="entry name" value="Nucleic_acid_metab_PIN/TRAM"/>
</dbReference>
<dbReference type="SMART" id="SM00670">
    <property type="entry name" value="PINc"/>
    <property type="match status" value="1"/>
</dbReference>
<keyword evidence="2" id="KW-0540">Nuclease</keyword>
<evidence type="ECO:0000313" key="8">
    <source>
        <dbReference type="EMBL" id="MBP1043405.1"/>
    </source>
</evidence>
<feature type="domain" description="TRAM" evidence="7">
    <location>
        <begin position="291"/>
        <end position="352"/>
    </location>
</feature>
<keyword evidence="3" id="KW-0378">Hydrolase</keyword>
<dbReference type="CDD" id="cd09877">
    <property type="entry name" value="PIN_YacL-like"/>
    <property type="match status" value="1"/>
</dbReference>
<evidence type="ECO:0000256" key="6">
    <source>
        <dbReference type="SAM" id="Phobius"/>
    </source>
</evidence>
<feature type="transmembrane region" description="Helical" evidence="6">
    <location>
        <begin position="108"/>
        <end position="126"/>
    </location>
</feature>
<evidence type="ECO:0000259" key="7">
    <source>
        <dbReference type="PROSITE" id="PS50926"/>
    </source>
</evidence>
<dbReference type="PROSITE" id="PS50926">
    <property type="entry name" value="TRAM"/>
    <property type="match status" value="1"/>
</dbReference>
<keyword evidence="9" id="KW-1185">Reference proteome</keyword>
<evidence type="ECO:0000256" key="3">
    <source>
        <dbReference type="ARBA" id="ARBA00022801"/>
    </source>
</evidence>
<sequence>MEKRIFSFFMILLGLSLGITFMPKAWELFNIDNNILDNYFSNGLIGAIIFLIISLATGKYVIAAIKRVEKSLSGQSLTYLLFGTVGTAVGLLLGVLVSVPLFNSDSPVISNIIPIIIMTVLAYLGFRVGTLRQDEFKKLFAPKNKRNSEDVLERKASDTFRKYKVLDTSVIIDGRIYDVAKTGFIEGVLLIPNFVLYELQYIADSGDSLKRVRGRRGLDILNALQKEDSVQVEMYEGDFEDIAEVDSKLIKLAKLLDGVVVTNDFNLNKVAEFQNVPVLNINALANAVKPVVIPGETMRVMVVKDGTERQQGVAYLDDGTMIVVEDGQHYMNQDIEVVVTSALQTAAGRMIFAKPVHAQRGLNENQQESRKDKNQNQNQNQKDKNQKKKKK</sequence>